<name>A0A6N7IX47_9FIRM</name>
<keyword evidence="7" id="KW-1185">Reference proteome</keyword>
<dbReference type="SUPFAM" id="SSF46785">
    <property type="entry name" value="Winged helix' DNA-binding domain"/>
    <property type="match status" value="1"/>
</dbReference>
<dbReference type="Proteomes" id="UP000441717">
    <property type="component" value="Unassembled WGS sequence"/>
</dbReference>
<dbReference type="InterPro" id="IPR036390">
    <property type="entry name" value="WH_DNA-bd_sf"/>
</dbReference>
<dbReference type="PANTHER" id="PTHR30136:SF35">
    <property type="entry name" value="HTH-TYPE TRANSCRIPTIONAL REGULATOR RV1719"/>
    <property type="match status" value="1"/>
</dbReference>
<dbReference type="GO" id="GO:0003677">
    <property type="term" value="F:DNA binding"/>
    <property type="evidence" value="ECO:0007669"/>
    <property type="project" value="UniProtKB-KW"/>
</dbReference>
<dbReference type="InterPro" id="IPR014757">
    <property type="entry name" value="Tscrpt_reg_IclR_C"/>
</dbReference>
<keyword evidence="2" id="KW-0238">DNA-binding</keyword>
<dbReference type="GO" id="GO:0045892">
    <property type="term" value="P:negative regulation of DNA-templated transcription"/>
    <property type="evidence" value="ECO:0007669"/>
    <property type="project" value="TreeGrafter"/>
</dbReference>
<evidence type="ECO:0000256" key="2">
    <source>
        <dbReference type="ARBA" id="ARBA00023125"/>
    </source>
</evidence>
<dbReference type="PANTHER" id="PTHR30136">
    <property type="entry name" value="HELIX-TURN-HELIX TRANSCRIPTIONAL REGULATOR, ICLR FAMILY"/>
    <property type="match status" value="1"/>
</dbReference>
<dbReference type="SUPFAM" id="SSF55781">
    <property type="entry name" value="GAF domain-like"/>
    <property type="match status" value="1"/>
</dbReference>
<dbReference type="InterPro" id="IPR050707">
    <property type="entry name" value="HTH_MetabolicPath_Reg"/>
</dbReference>
<organism evidence="6 7">
    <name type="scientific">Desulfofundulus thermobenzoicus</name>
    <dbReference type="NCBI Taxonomy" id="29376"/>
    <lineage>
        <taxon>Bacteria</taxon>
        <taxon>Bacillati</taxon>
        <taxon>Bacillota</taxon>
        <taxon>Clostridia</taxon>
        <taxon>Eubacteriales</taxon>
        <taxon>Peptococcaceae</taxon>
        <taxon>Desulfofundulus</taxon>
    </lineage>
</organism>
<dbReference type="InterPro" id="IPR036388">
    <property type="entry name" value="WH-like_DNA-bd_sf"/>
</dbReference>
<dbReference type="PROSITE" id="PS51078">
    <property type="entry name" value="ICLR_ED"/>
    <property type="match status" value="1"/>
</dbReference>
<dbReference type="InterPro" id="IPR029016">
    <property type="entry name" value="GAF-like_dom_sf"/>
</dbReference>
<dbReference type="SMART" id="SM00346">
    <property type="entry name" value="HTH_ICLR"/>
    <property type="match status" value="1"/>
</dbReference>
<sequence length="261" mass="29377">MQGSTKPVQGAQSIYRAFQLLECVFELSEGATLAELCRQSGLNSSTAFRILAVLEDLGYVRKGDDDVYRPGFKPLLLTEKLFDTLDVRSVAHPILKELSHQTKEVCHLVIRDGLEAVYIDKVEDNSQTIRMHSRVGKRAPLHCTAVGKVLLAGMDDDSLEKILPRLELKRFTENTITTLEHLRAEIDRVRRDGYALDRSEHEDFIKCVAAPVYDAHHAVKAAISISVPAIRFPPEREPQLLEMLLDSCQKVSKQLGDLHHK</sequence>
<gene>
    <name evidence="6" type="ORF">GFC01_16015</name>
</gene>
<feature type="domain" description="HTH iclR-type" evidence="4">
    <location>
        <begin position="11"/>
        <end position="72"/>
    </location>
</feature>
<accession>A0A6N7IX47</accession>
<dbReference type="GO" id="GO:0003700">
    <property type="term" value="F:DNA-binding transcription factor activity"/>
    <property type="evidence" value="ECO:0007669"/>
    <property type="project" value="TreeGrafter"/>
</dbReference>
<comment type="caution">
    <text evidence="6">The sequence shown here is derived from an EMBL/GenBank/DDBJ whole genome shotgun (WGS) entry which is preliminary data.</text>
</comment>
<dbReference type="Pfam" id="PF09339">
    <property type="entry name" value="HTH_IclR"/>
    <property type="match status" value="1"/>
</dbReference>
<evidence type="ECO:0000256" key="3">
    <source>
        <dbReference type="ARBA" id="ARBA00023163"/>
    </source>
</evidence>
<proteinExistence type="predicted"/>
<dbReference type="RefSeq" id="WP_152948195.1">
    <property type="nucleotide sequence ID" value="NZ_WHYR01000064.1"/>
</dbReference>
<evidence type="ECO:0000313" key="6">
    <source>
        <dbReference type="EMBL" id="MQL53738.1"/>
    </source>
</evidence>
<dbReference type="Gene3D" id="1.10.10.10">
    <property type="entry name" value="Winged helix-like DNA-binding domain superfamily/Winged helix DNA-binding domain"/>
    <property type="match status" value="1"/>
</dbReference>
<reference evidence="6 7" key="1">
    <citation type="submission" date="2019-10" db="EMBL/GenBank/DDBJ databases">
        <title>Comparative genomics of sulfur disproportionating microorganisms.</title>
        <authorList>
            <person name="Ward L.M."/>
            <person name="Bertran E."/>
            <person name="Johnston D."/>
        </authorList>
    </citation>
    <scope>NUCLEOTIDE SEQUENCE [LARGE SCALE GENOMIC DNA]</scope>
    <source>
        <strain evidence="6 7">DSM 14055</strain>
    </source>
</reference>
<dbReference type="Pfam" id="PF01614">
    <property type="entry name" value="IclR_C"/>
    <property type="match status" value="1"/>
</dbReference>
<dbReference type="OrthoDB" id="9791752at2"/>
<protein>
    <submittedName>
        <fullName evidence="6">Helix-turn-helix domain-containing protein</fullName>
    </submittedName>
</protein>
<dbReference type="InterPro" id="IPR005471">
    <property type="entry name" value="Tscrpt_reg_IclR_N"/>
</dbReference>
<dbReference type="Gene3D" id="3.30.450.40">
    <property type="match status" value="1"/>
</dbReference>
<evidence type="ECO:0000259" key="4">
    <source>
        <dbReference type="PROSITE" id="PS51077"/>
    </source>
</evidence>
<feature type="domain" description="IclR-ED" evidence="5">
    <location>
        <begin position="73"/>
        <end position="257"/>
    </location>
</feature>
<keyword evidence="1" id="KW-0805">Transcription regulation</keyword>
<evidence type="ECO:0000313" key="7">
    <source>
        <dbReference type="Proteomes" id="UP000441717"/>
    </source>
</evidence>
<evidence type="ECO:0000256" key="1">
    <source>
        <dbReference type="ARBA" id="ARBA00023015"/>
    </source>
</evidence>
<evidence type="ECO:0000259" key="5">
    <source>
        <dbReference type="PROSITE" id="PS51078"/>
    </source>
</evidence>
<keyword evidence="3" id="KW-0804">Transcription</keyword>
<dbReference type="EMBL" id="WHYR01000064">
    <property type="protein sequence ID" value="MQL53738.1"/>
    <property type="molecule type" value="Genomic_DNA"/>
</dbReference>
<dbReference type="AlphaFoldDB" id="A0A6N7IX47"/>
<dbReference type="PROSITE" id="PS51077">
    <property type="entry name" value="HTH_ICLR"/>
    <property type="match status" value="1"/>
</dbReference>